<feature type="region of interest" description="Disordered" evidence="1">
    <location>
        <begin position="124"/>
        <end position="150"/>
    </location>
</feature>
<feature type="compositionally biased region" description="Gly residues" evidence="1">
    <location>
        <begin position="124"/>
        <end position="137"/>
    </location>
</feature>
<dbReference type="PANTHER" id="PTHR31973:SF189">
    <property type="entry name" value="TRANSPOSASE, MUDR, PLANT, MULE TRANSPOSASE DOMAIN PROTEIN-RELATED"/>
    <property type="match status" value="1"/>
</dbReference>
<name>A0AA35UTS0_LACSI</name>
<evidence type="ECO:0000256" key="1">
    <source>
        <dbReference type="SAM" id="MobiDB-lite"/>
    </source>
</evidence>
<gene>
    <name evidence="2" type="ORF">LSALG_LOCUS4831</name>
</gene>
<organism evidence="2 3">
    <name type="scientific">Lactuca saligna</name>
    <name type="common">Willowleaf lettuce</name>
    <dbReference type="NCBI Taxonomy" id="75948"/>
    <lineage>
        <taxon>Eukaryota</taxon>
        <taxon>Viridiplantae</taxon>
        <taxon>Streptophyta</taxon>
        <taxon>Embryophyta</taxon>
        <taxon>Tracheophyta</taxon>
        <taxon>Spermatophyta</taxon>
        <taxon>Magnoliopsida</taxon>
        <taxon>eudicotyledons</taxon>
        <taxon>Gunneridae</taxon>
        <taxon>Pentapetalae</taxon>
        <taxon>asterids</taxon>
        <taxon>campanulids</taxon>
        <taxon>Asterales</taxon>
        <taxon>Asteraceae</taxon>
        <taxon>Cichorioideae</taxon>
        <taxon>Cichorieae</taxon>
        <taxon>Lactucinae</taxon>
        <taxon>Lactuca</taxon>
    </lineage>
</organism>
<dbReference type="Proteomes" id="UP001177003">
    <property type="component" value="Chromosome 0"/>
</dbReference>
<reference evidence="2" key="1">
    <citation type="submission" date="2023-04" db="EMBL/GenBank/DDBJ databases">
        <authorList>
            <person name="Vijverberg K."/>
            <person name="Xiong W."/>
            <person name="Schranz E."/>
        </authorList>
    </citation>
    <scope>NUCLEOTIDE SEQUENCE</scope>
</reference>
<sequence>MERMYNQRIMAEEWDLDIYPTIRKELKDNNITQRFLGVYPSGNQQFEVRFGNDAFDLDLIRRICECRSWQLRGKPKVKRTKDKSAFEGTGKKTHTISHAKGLQKCSNCRGIGYKKSSCLGKGRGITSGNGSTSGSGSGHVPVQEPRQEPVQEHVQELVEALVEAPVQDPVEAPVQAPRASRIRKMHVRKRKVSERITEIGLSKKFIPKGGIGCSQNKPVTLE</sequence>
<dbReference type="PANTHER" id="PTHR31973">
    <property type="entry name" value="POLYPROTEIN, PUTATIVE-RELATED"/>
    <property type="match status" value="1"/>
</dbReference>
<dbReference type="EMBL" id="OX465086">
    <property type="protein sequence ID" value="CAI9264169.1"/>
    <property type="molecule type" value="Genomic_DNA"/>
</dbReference>
<proteinExistence type="predicted"/>
<protein>
    <submittedName>
        <fullName evidence="2">Uncharacterized protein</fullName>
    </submittedName>
</protein>
<keyword evidence="3" id="KW-1185">Reference proteome</keyword>
<evidence type="ECO:0000313" key="2">
    <source>
        <dbReference type="EMBL" id="CAI9264169.1"/>
    </source>
</evidence>
<accession>A0AA35UTS0</accession>
<evidence type="ECO:0000313" key="3">
    <source>
        <dbReference type="Proteomes" id="UP001177003"/>
    </source>
</evidence>
<dbReference type="AlphaFoldDB" id="A0AA35UTS0"/>